<dbReference type="InterPro" id="IPR050336">
    <property type="entry name" value="Chromosome_partition/occlusion"/>
</dbReference>
<accession>A0A1Y4QPF9</accession>
<dbReference type="PANTHER" id="PTHR33375:SF1">
    <property type="entry name" value="CHROMOSOME-PARTITIONING PROTEIN PARB-RELATED"/>
    <property type="match status" value="1"/>
</dbReference>
<dbReference type="RefSeq" id="WP_087254684.1">
    <property type="nucleotide sequence ID" value="NZ_JBKSXH010000002.1"/>
</dbReference>
<dbReference type="SMART" id="SM00470">
    <property type="entry name" value="ParB"/>
    <property type="match status" value="1"/>
</dbReference>
<sequence>MTSILGSFDGVKSKKRNRDDVQYIYYKEIRPAKKNRDVGDIKDLAEDIAEDGLDHNLLLTKIDDEDYKYEIVAGHRRFMAICLNIERGDRTYEYVPAKVKNYDEIDALRRLHLNNINTKPYTPGEMMEAIEDLRKIYEIKKQKGEKEPGRIQELIAKDVGLKKSQVGNYEKVINNAVDEVKDKLKDNEITLSEALEIVEMDDENQLKFVENSDGDISLKTIKEYKEALNEIELDLDEESYNEPDDYQSYEEEYDKLNEVSTDVLNCKDEDKCSKKIYEEQIDKSKNVSSSENNNYSVSELVIGIQTSLHLLKNKINSVEWKNEYTIVEEILKLLTELKESAGI</sequence>
<dbReference type="Gene3D" id="3.90.1530.30">
    <property type="match status" value="1"/>
</dbReference>
<dbReference type="InterPro" id="IPR036086">
    <property type="entry name" value="ParB/Sulfiredoxin_sf"/>
</dbReference>
<proteinExistence type="predicted"/>
<evidence type="ECO:0000313" key="2">
    <source>
        <dbReference type="EMBL" id="OUQ06173.1"/>
    </source>
</evidence>
<dbReference type="PANTHER" id="PTHR33375">
    <property type="entry name" value="CHROMOSOME-PARTITIONING PROTEIN PARB-RELATED"/>
    <property type="match status" value="1"/>
</dbReference>
<organism evidence="2 3">
    <name type="scientific">Thomasclavelia spiroformis</name>
    <dbReference type="NCBI Taxonomy" id="29348"/>
    <lineage>
        <taxon>Bacteria</taxon>
        <taxon>Bacillati</taxon>
        <taxon>Bacillota</taxon>
        <taxon>Erysipelotrichia</taxon>
        <taxon>Erysipelotrichales</taxon>
        <taxon>Coprobacillaceae</taxon>
        <taxon>Thomasclavelia</taxon>
    </lineage>
</organism>
<comment type="caution">
    <text evidence="2">The sequence shown here is derived from an EMBL/GenBank/DDBJ whole genome shotgun (WGS) entry which is preliminary data.</text>
</comment>
<dbReference type="GO" id="GO:0007059">
    <property type="term" value="P:chromosome segregation"/>
    <property type="evidence" value="ECO:0007669"/>
    <property type="project" value="TreeGrafter"/>
</dbReference>
<dbReference type="Proteomes" id="UP000196258">
    <property type="component" value="Unassembled WGS sequence"/>
</dbReference>
<reference evidence="3" key="1">
    <citation type="submission" date="2017-04" db="EMBL/GenBank/DDBJ databases">
        <title>Function of individual gut microbiota members based on whole genome sequencing of pure cultures obtained from chicken caecum.</title>
        <authorList>
            <person name="Medvecky M."/>
            <person name="Cejkova D."/>
            <person name="Polansky O."/>
            <person name="Karasova D."/>
            <person name="Kubasova T."/>
            <person name="Cizek A."/>
            <person name="Rychlik I."/>
        </authorList>
    </citation>
    <scope>NUCLEOTIDE SEQUENCE [LARGE SCALE GENOMIC DNA]</scope>
    <source>
        <strain evidence="3">An149</strain>
    </source>
</reference>
<dbReference type="AlphaFoldDB" id="A0A1Y4QPF9"/>
<dbReference type="EMBL" id="NFLB01000002">
    <property type="protein sequence ID" value="OUQ06173.1"/>
    <property type="molecule type" value="Genomic_DNA"/>
</dbReference>
<dbReference type="InterPro" id="IPR003115">
    <property type="entry name" value="ParB_N"/>
</dbReference>
<dbReference type="GO" id="GO:0005694">
    <property type="term" value="C:chromosome"/>
    <property type="evidence" value="ECO:0007669"/>
    <property type="project" value="TreeGrafter"/>
</dbReference>
<protein>
    <recommendedName>
        <fullName evidence="1">ParB-like N-terminal domain-containing protein</fullName>
    </recommendedName>
</protein>
<dbReference type="Pfam" id="PF02195">
    <property type="entry name" value="ParB_N"/>
    <property type="match status" value="1"/>
</dbReference>
<dbReference type="SUPFAM" id="SSF110849">
    <property type="entry name" value="ParB/Sulfiredoxin"/>
    <property type="match status" value="1"/>
</dbReference>
<name>A0A1Y4QPF9_9FIRM</name>
<gene>
    <name evidence="2" type="ORF">B5E91_02570</name>
</gene>
<evidence type="ECO:0000259" key="1">
    <source>
        <dbReference type="SMART" id="SM00470"/>
    </source>
</evidence>
<dbReference type="Gene3D" id="1.10.10.2830">
    <property type="match status" value="1"/>
</dbReference>
<feature type="domain" description="ParB-like N-terminal" evidence="1">
    <location>
        <begin position="22"/>
        <end position="115"/>
    </location>
</feature>
<evidence type="ECO:0000313" key="3">
    <source>
        <dbReference type="Proteomes" id="UP000196258"/>
    </source>
</evidence>